<name>A0ABR8A1Q9_9CYAN</name>
<dbReference type="PANTHER" id="PTHR42924">
    <property type="entry name" value="EXONUCLEASE"/>
    <property type="match status" value="1"/>
</dbReference>
<dbReference type="Pfam" id="PF02811">
    <property type="entry name" value="PHP"/>
    <property type="match status" value="1"/>
</dbReference>
<evidence type="ECO:0000259" key="1">
    <source>
        <dbReference type="SMART" id="SM00481"/>
    </source>
</evidence>
<dbReference type="RefSeq" id="WP_190404759.1">
    <property type="nucleotide sequence ID" value="NZ_JACJQB010000063.1"/>
</dbReference>
<dbReference type="InterPro" id="IPR003141">
    <property type="entry name" value="Pol/His_phosphatase_N"/>
</dbReference>
<protein>
    <submittedName>
        <fullName evidence="2">PHP domain-containing protein</fullName>
    </submittedName>
</protein>
<dbReference type="InterPro" id="IPR016195">
    <property type="entry name" value="Pol/histidinol_Pase-like"/>
</dbReference>
<evidence type="ECO:0000313" key="2">
    <source>
        <dbReference type="EMBL" id="MBD2189948.1"/>
    </source>
</evidence>
<dbReference type="CDD" id="cd07438">
    <property type="entry name" value="PHP_HisPPase_AMP"/>
    <property type="match status" value="1"/>
</dbReference>
<dbReference type="Proteomes" id="UP000642094">
    <property type="component" value="Unassembled WGS sequence"/>
</dbReference>
<reference evidence="2 3" key="1">
    <citation type="journal article" date="2020" name="ISME J.">
        <title>Comparative genomics reveals insights into cyanobacterial evolution and habitat adaptation.</title>
        <authorList>
            <person name="Chen M.Y."/>
            <person name="Teng W.K."/>
            <person name="Zhao L."/>
            <person name="Hu C.X."/>
            <person name="Zhou Y.K."/>
            <person name="Han B.P."/>
            <person name="Song L.R."/>
            <person name="Shu W.S."/>
        </authorList>
    </citation>
    <scope>NUCLEOTIDE SEQUENCE [LARGE SCALE GENOMIC DNA]</scope>
    <source>
        <strain evidence="2 3">FACHB-723</strain>
    </source>
</reference>
<gene>
    <name evidence="2" type="ORF">H6F41_17625</name>
</gene>
<organism evidence="2 3">
    <name type="scientific">Pseudanabaena mucicola FACHB-723</name>
    <dbReference type="NCBI Taxonomy" id="2692860"/>
    <lineage>
        <taxon>Bacteria</taxon>
        <taxon>Bacillati</taxon>
        <taxon>Cyanobacteriota</taxon>
        <taxon>Cyanophyceae</taxon>
        <taxon>Pseudanabaenales</taxon>
        <taxon>Pseudanabaenaceae</taxon>
        <taxon>Pseudanabaena</taxon>
    </lineage>
</organism>
<dbReference type="SUPFAM" id="SSF89550">
    <property type="entry name" value="PHP domain-like"/>
    <property type="match status" value="1"/>
</dbReference>
<dbReference type="PANTHER" id="PTHR42924:SF3">
    <property type="entry name" value="POLYMERASE_HISTIDINOL PHOSPHATASE N-TERMINAL DOMAIN-CONTAINING PROTEIN"/>
    <property type="match status" value="1"/>
</dbReference>
<evidence type="ECO:0000313" key="3">
    <source>
        <dbReference type="Proteomes" id="UP000642094"/>
    </source>
</evidence>
<accession>A0ABR8A1Q9</accession>
<proteinExistence type="predicted"/>
<keyword evidence="3" id="KW-1185">Reference proteome</keyword>
<dbReference type="SMART" id="SM00481">
    <property type="entry name" value="POLIIIAc"/>
    <property type="match status" value="1"/>
</dbReference>
<dbReference type="EMBL" id="JACJQB010000063">
    <property type="protein sequence ID" value="MBD2189948.1"/>
    <property type="molecule type" value="Genomic_DNA"/>
</dbReference>
<dbReference type="Gene3D" id="3.20.20.140">
    <property type="entry name" value="Metal-dependent hydrolases"/>
    <property type="match status" value="1"/>
</dbReference>
<comment type="caution">
    <text evidence="2">The sequence shown here is derived from an EMBL/GenBank/DDBJ whole genome shotgun (WGS) entry which is preliminary data.</text>
</comment>
<dbReference type="InterPro" id="IPR052018">
    <property type="entry name" value="PHP_domain"/>
</dbReference>
<feature type="domain" description="Polymerase/histidinol phosphatase N-terminal" evidence="1">
    <location>
        <begin position="34"/>
        <end position="108"/>
    </location>
</feature>
<dbReference type="InterPro" id="IPR004013">
    <property type="entry name" value="PHP_dom"/>
</dbReference>
<sequence length="232" mass="25647">MVTQTPPLISESSATSRLRNIFASVDAMSCPHRLNFHLHTVHSDGKMQPVDLIQQAISLRVSDLAITDHHAVSGYYIAKQYLERFACQSSAPQSLPTLWTGIEVNASLIFTEVHILGYSFDPAHEAMKPYLQNKTTAGLDYQAISVIKSIHLAGGLAVLAHPARYRRTPEDLIPAAAALGIDGVETYYGYDNSDPWKPSPRQTEEIRHLADMHGLMHTCGTDSHGFKISKRL</sequence>